<proteinExistence type="predicted"/>
<evidence type="ECO:0000313" key="3">
    <source>
        <dbReference type="Proteomes" id="UP000754750"/>
    </source>
</evidence>
<dbReference type="AlphaFoldDB" id="A0A928KXW6"/>
<dbReference type="RefSeq" id="WP_326840348.1">
    <property type="nucleotide sequence ID" value="NZ_SVNY01000003.1"/>
</dbReference>
<feature type="region of interest" description="Disordered" evidence="1">
    <location>
        <begin position="1"/>
        <end position="20"/>
    </location>
</feature>
<evidence type="ECO:0000313" key="2">
    <source>
        <dbReference type="EMBL" id="MBE6833427.1"/>
    </source>
</evidence>
<reference evidence="2" key="1">
    <citation type="submission" date="2019-04" db="EMBL/GenBank/DDBJ databases">
        <title>Evolution of Biomass-Degrading Anaerobic Consortia Revealed by Metagenomics.</title>
        <authorList>
            <person name="Peng X."/>
        </authorList>
    </citation>
    <scope>NUCLEOTIDE SEQUENCE</scope>
    <source>
        <strain evidence="2">SIG551</strain>
    </source>
</reference>
<organism evidence="2 3">
    <name type="scientific">Faecalispora sporosphaeroides</name>
    <dbReference type="NCBI Taxonomy" id="1549"/>
    <lineage>
        <taxon>Bacteria</taxon>
        <taxon>Bacillati</taxon>
        <taxon>Bacillota</taxon>
        <taxon>Clostridia</taxon>
        <taxon>Eubacteriales</taxon>
        <taxon>Oscillospiraceae</taxon>
        <taxon>Faecalispora</taxon>
    </lineage>
</organism>
<evidence type="ECO:0000256" key="1">
    <source>
        <dbReference type="SAM" id="MobiDB-lite"/>
    </source>
</evidence>
<gene>
    <name evidence="2" type="ORF">E7512_07595</name>
</gene>
<sequence>MGWFKTKKGPPAVSAMQTAPRSGWQAGWEWNRSAPLAGGEQRLYGALRESVPIISAALEKTVRLIGAFQVECPDAAARRGLAEFLRRVPVGAAQAGIHSFLCTYLDQLLMYGTAVGEILLSADADGIAGLYNARLEHLELRRGENPLEVQLCVRGPSGEAVPVKHPNLVLLSALNPEPGEVRGVSILRGLPFLGEVLMKIYHTIGVNWDRVGNTRFAVTYKPSGDGDRAYGAERARQIADQWSRAMQSGAGVSDFVAVGDVSIRVIGADNQILDSDIPVRQLLEQIVAKLGVPPFLLGLSWSSTERMSSQQADLLTSELESYRRLLEPVIEKICRIWLLLNGYSERMEIVWEDISLQDTVDLSGARLKNAQAAKLEWEVQKEKEGRA</sequence>
<dbReference type="Proteomes" id="UP000754750">
    <property type="component" value="Unassembled WGS sequence"/>
</dbReference>
<comment type="caution">
    <text evidence="2">The sequence shown here is derived from an EMBL/GenBank/DDBJ whole genome shotgun (WGS) entry which is preliminary data.</text>
</comment>
<dbReference type="EMBL" id="SVNY01000003">
    <property type="protein sequence ID" value="MBE6833427.1"/>
    <property type="molecule type" value="Genomic_DNA"/>
</dbReference>
<accession>A0A928KXW6</accession>
<name>A0A928KXW6_9FIRM</name>
<protein>
    <submittedName>
        <fullName evidence="2">Phage portal protein</fullName>
    </submittedName>
</protein>